<name>A0ABP9H1H6_9ACTN</name>
<sequence>MTRILGGLALLCAACAVVVGNLPLFLLPPKAPALYPAVAALVFACAWAAVAGVRQRGVSRFDLTHPDGGKARTPLLNAFLRLCITLLIVLGPSAALGQAIGPDGAHGRHIADVREAGGGDHELRIDGVVGKPRDTGVTINDHVQYAATVTVTVPFTSGPRVVTVEGVHTLGAPVPGETVHLLYAPDRPDLGVLENPYGFFDTLFPMIFIWGFFAFPALFVPFVMSADFLRRARVFHPLVHLPAFAILAAGGALSLPLALGYPVSGVDLALAIPAMVTPWLAAVWAAVALNRV</sequence>
<keyword evidence="1" id="KW-0472">Membrane</keyword>
<evidence type="ECO:0000313" key="2">
    <source>
        <dbReference type="EMBL" id="GAA4958568.1"/>
    </source>
</evidence>
<proteinExistence type="predicted"/>
<evidence type="ECO:0000256" key="1">
    <source>
        <dbReference type="SAM" id="Phobius"/>
    </source>
</evidence>
<feature type="transmembrane region" description="Helical" evidence="1">
    <location>
        <begin position="268"/>
        <end position="289"/>
    </location>
</feature>
<gene>
    <name evidence="2" type="ORF">GCM10023205_21540</name>
</gene>
<keyword evidence="1" id="KW-0812">Transmembrane</keyword>
<feature type="transmembrane region" description="Helical" evidence="1">
    <location>
        <begin position="74"/>
        <end position="95"/>
    </location>
</feature>
<feature type="transmembrane region" description="Helical" evidence="1">
    <location>
        <begin position="238"/>
        <end position="262"/>
    </location>
</feature>
<organism evidence="2 3">
    <name type="scientific">Yinghuangia aomiensis</name>
    <dbReference type="NCBI Taxonomy" id="676205"/>
    <lineage>
        <taxon>Bacteria</taxon>
        <taxon>Bacillati</taxon>
        <taxon>Actinomycetota</taxon>
        <taxon>Actinomycetes</taxon>
        <taxon>Kitasatosporales</taxon>
        <taxon>Streptomycetaceae</taxon>
        <taxon>Yinghuangia</taxon>
    </lineage>
</organism>
<evidence type="ECO:0000313" key="3">
    <source>
        <dbReference type="Proteomes" id="UP001500466"/>
    </source>
</evidence>
<feature type="transmembrane region" description="Helical" evidence="1">
    <location>
        <begin position="32"/>
        <end position="53"/>
    </location>
</feature>
<dbReference type="Proteomes" id="UP001500466">
    <property type="component" value="Unassembled WGS sequence"/>
</dbReference>
<dbReference type="RefSeq" id="WP_345675138.1">
    <property type="nucleotide sequence ID" value="NZ_BAABHS010000006.1"/>
</dbReference>
<keyword evidence="3" id="KW-1185">Reference proteome</keyword>
<reference evidence="3" key="1">
    <citation type="journal article" date="2019" name="Int. J. Syst. Evol. Microbiol.">
        <title>The Global Catalogue of Microorganisms (GCM) 10K type strain sequencing project: providing services to taxonomists for standard genome sequencing and annotation.</title>
        <authorList>
            <consortium name="The Broad Institute Genomics Platform"/>
            <consortium name="The Broad Institute Genome Sequencing Center for Infectious Disease"/>
            <person name="Wu L."/>
            <person name="Ma J."/>
        </authorList>
    </citation>
    <scope>NUCLEOTIDE SEQUENCE [LARGE SCALE GENOMIC DNA]</scope>
    <source>
        <strain evidence="3">JCM 17986</strain>
    </source>
</reference>
<protein>
    <submittedName>
        <fullName evidence="2">Uncharacterized protein</fullName>
    </submittedName>
</protein>
<feature type="transmembrane region" description="Helical" evidence="1">
    <location>
        <begin position="203"/>
        <end position="226"/>
    </location>
</feature>
<accession>A0ABP9H1H6</accession>
<comment type="caution">
    <text evidence="2">The sequence shown here is derived from an EMBL/GenBank/DDBJ whole genome shotgun (WGS) entry which is preliminary data.</text>
</comment>
<dbReference type="EMBL" id="BAABHS010000006">
    <property type="protein sequence ID" value="GAA4958568.1"/>
    <property type="molecule type" value="Genomic_DNA"/>
</dbReference>
<keyword evidence="1" id="KW-1133">Transmembrane helix</keyword>